<feature type="binding site" evidence="6">
    <location>
        <position position="843"/>
    </location>
    <ligand>
        <name>Zn(2+)</name>
        <dbReference type="ChEBI" id="CHEBI:29105"/>
    </ligand>
</feature>
<keyword evidence="3 7" id="KW-0812">Transmembrane</keyword>
<dbReference type="PANTHER" id="PTHR20855:SF52">
    <property type="entry name" value="ADIPONECTIN RECEPTOR PROTEIN"/>
    <property type="match status" value="1"/>
</dbReference>
<feature type="transmembrane region" description="Helical" evidence="7">
    <location>
        <begin position="845"/>
        <end position="866"/>
    </location>
</feature>
<evidence type="ECO:0000313" key="8">
    <source>
        <dbReference type="EMBL" id="TPP48680.1"/>
    </source>
</evidence>
<gene>
    <name evidence="8" type="ORF">CGC21_15150</name>
</gene>
<keyword evidence="6" id="KW-0479">Metal-binding</keyword>
<reference evidence="9" key="1">
    <citation type="submission" date="2019-02" db="EMBL/GenBank/DDBJ databases">
        <title>FDA dAtabase for Regulatory Grade micrObial Sequences (FDA-ARGOS): Supporting development and validation of Infectious Disease Dx tests.</title>
        <authorList>
            <person name="Duncan R."/>
            <person name="Fisher C."/>
            <person name="Tallon L."/>
            <person name="Sadzewicz L."/>
            <person name="Sengamalay N."/>
            <person name="Ott S."/>
            <person name="Godinez A."/>
            <person name="Nagaraj S."/>
            <person name="Vavikolanu K."/>
            <person name="Nadendla S."/>
            <person name="Aluvathingal J."/>
            <person name="Sichtig H."/>
        </authorList>
    </citation>
    <scope>NUCLEOTIDE SEQUENCE [LARGE SCALE GENOMIC DNA]</scope>
    <source>
        <strain evidence="9">FDAARGOS_361</strain>
    </source>
</reference>
<feature type="transmembrane region" description="Helical" evidence="7">
    <location>
        <begin position="438"/>
        <end position="457"/>
    </location>
</feature>
<keyword evidence="4 7" id="KW-1133">Transmembrane helix</keyword>
<dbReference type="GO" id="GO:0046872">
    <property type="term" value="F:metal ion binding"/>
    <property type="evidence" value="ECO:0007669"/>
    <property type="project" value="UniProtKB-KW"/>
</dbReference>
<keyword evidence="5 7" id="KW-0472">Membrane</keyword>
<evidence type="ECO:0000256" key="4">
    <source>
        <dbReference type="ARBA" id="ARBA00022989"/>
    </source>
</evidence>
<feature type="transmembrane region" description="Helical" evidence="7">
    <location>
        <begin position="350"/>
        <end position="369"/>
    </location>
</feature>
<dbReference type="PANTHER" id="PTHR20855">
    <property type="entry name" value="ADIPOR/PROGESTIN RECEPTOR-RELATED"/>
    <property type="match status" value="1"/>
</dbReference>
<feature type="transmembrane region" description="Helical" evidence="7">
    <location>
        <begin position="407"/>
        <end position="426"/>
    </location>
</feature>
<feature type="transmembrane region" description="Helical" evidence="7">
    <location>
        <begin position="477"/>
        <end position="500"/>
    </location>
</feature>
<dbReference type="VEuPathDB" id="TriTrypDB:LDHU3_36.7630"/>
<organism evidence="8 9">
    <name type="scientific">Leishmania donovani</name>
    <dbReference type="NCBI Taxonomy" id="5661"/>
    <lineage>
        <taxon>Eukaryota</taxon>
        <taxon>Discoba</taxon>
        <taxon>Euglenozoa</taxon>
        <taxon>Kinetoplastea</taxon>
        <taxon>Metakinetoplastina</taxon>
        <taxon>Trypanosomatida</taxon>
        <taxon>Trypanosomatidae</taxon>
        <taxon>Leishmaniinae</taxon>
        <taxon>Leishmania</taxon>
    </lineage>
</organism>
<evidence type="ECO:0000256" key="3">
    <source>
        <dbReference type="ARBA" id="ARBA00022692"/>
    </source>
</evidence>
<comment type="similarity">
    <text evidence="2">Belongs to the ADIPOR family.</text>
</comment>
<name>A0A504XRJ6_LEIDO</name>
<dbReference type="GO" id="GO:0038023">
    <property type="term" value="F:signaling receptor activity"/>
    <property type="evidence" value="ECO:0007669"/>
    <property type="project" value="TreeGrafter"/>
</dbReference>
<dbReference type="VEuPathDB" id="TriTrypDB:LdCL_360064900"/>
<accession>A0A504XRJ6</accession>
<dbReference type="VEuPathDB" id="TriTrypDB:LdCL_360064800"/>
<feature type="binding site" evidence="6">
    <location>
        <position position="847"/>
    </location>
    <ligand>
        <name>Zn(2+)</name>
        <dbReference type="ChEBI" id="CHEBI:29105"/>
    </ligand>
</feature>
<dbReference type="EMBL" id="RHLC01000054">
    <property type="protein sequence ID" value="TPP48680.1"/>
    <property type="molecule type" value="Genomic_DNA"/>
</dbReference>
<protein>
    <submittedName>
        <fullName evidence="8">Hemolysin-III related protein family protein</fullName>
    </submittedName>
</protein>
<dbReference type="AlphaFoldDB" id="A0A504XRJ6"/>
<feature type="transmembrane region" description="Helical" evidence="7">
    <location>
        <begin position="714"/>
        <end position="736"/>
    </location>
</feature>
<dbReference type="VEuPathDB" id="TriTrypDB:LdBPK_365750.1"/>
<feature type="transmembrane region" description="Helical" evidence="7">
    <location>
        <begin position="311"/>
        <end position="330"/>
    </location>
</feature>
<evidence type="ECO:0000256" key="6">
    <source>
        <dbReference type="PIRSR" id="PIRSR604254-1"/>
    </source>
</evidence>
<comment type="subcellular location">
    <subcellularLocation>
        <location evidence="1">Membrane</location>
        <topology evidence="1">Multi-pass membrane protein</topology>
    </subcellularLocation>
</comment>
<dbReference type="Proteomes" id="UP000318447">
    <property type="component" value="Unassembled WGS sequence"/>
</dbReference>
<evidence type="ECO:0000256" key="7">
    <source>
        <dbReference type="SAM" id="Phobius"/>
    </source>
</evidence>
<dbReference type="GO" id="GO:0016020">
    <property type="term" value="C:membrane"/>
    <property type="evidence" value="ECO:0007669"/>
    <property type="project" value="UniProtKB-SubCell"/>
</dbReference>
<feature type="transmembrane region" description="Helical" evidence="7">
    <location>
        <begin position="805"/>
        <end position="825"/>
    </location>
</feature>
<evidence type="ECO:0000256" key="1">
    <source>
        <dbReference type="ARBA" id="ARBA00004141"/>
    </source>
</evidence>
<feature type="transmembrane region" description="Helical" evidence="7">
    <location>
        <begin position="279"/>
        <end position="299"/>
    </location>
</feature>
<keyword evidence="6" id="KW-0862">Zinc</keyword>
<sequence>MSLKEADVTLADGAPRRSFLELNREDQRVICNSREKEDSLPFVSLPRVNVTRTLPTRTSEQQRDMFASGESVQLDFPAYSSAEMVVTPPFIPTEREHNFFMKDEDSQSVGDGDAHRTVRPGLDSAQSSTVTFDAVMPCRMIATAAVVTPSAGAQDTTDVRTAASFGLPSAALEGQDTPRQPEQPATYTKTAVHGCPQGKRRFSLVAKAPAFDAAREQQRNLITMGLRGSLPLYKFEEIPSWQRYNPYIRSRYRAFYTAEMCFKSLLGWHNETINVYSHLLTFVVFLVLTALLYTTVLSKAITAPSLRASKLIYGIFCFGSLICMLNSAIYHLFNSHCSCRVMTAMGRLDFIGITALIVSSFLPPLYVMFHCHPVARTMYITAILLLSTAGIIGPWTDLFHKHVQVRLSVFLGLGFSGLAPALHSLAILPMNAASGSTLLGICLMVVLYCSGVAFYVTQFPESRYPGHFDCWLSSHQLWHFFVSMAALVHYCNCVSMYQMWQVSDGIRPRYHHPNIPTSMLRCQTCASSRSIPLRSRGGSDALCASYHNPLFDCIDPTMVSRKNSTNCEHAKPYNNDSTLPLYAIEDVPMYLRDNCYILRGYRAYYTWKQCITSLLRMHNETVNIWTHLLGAFFFLGLMVQLFTQHIIPDYRAGNVLHHANRTARPVPVSNARTAWPFIIFGTFSLACVMCMLCSACFHTFLCHMSEDFYHRMHALDYYGITFLVVGSFLPFCFYAMSCAPEWRNAYLSMIGSFGLAGFIGPFFRHWTSEAFATKKIIFYVCMVGSGIIPTIHLSQMIPLHISGPYVKGLLTMLALYGVGVFIYAFRIPEALSPGTFDFYFSSHQIWHLCVLGAATTHFYNCVAMYLSRETIVCV</sequence>
<dbReference type="VEuPathDB" id="TriTrypDB:LdBPK_365740.1"/>
<feature type="transmembrane region" description="Helical" evidence="7">
    <location>
        <begin position="674"/>
        <end position="702"/>
    </location>
</feature>
<evidence type="ECO:0000256" key="5">
    <source>
        <dbReference type="ARBA" id="ARBA00023136"/>
    </source>
</evidence>
<dbReference type="InterPro" id="IPR004254">
    <property type="entry name" value="AdipoR/HlyIII-related"/>
</dbReference>
<evidence type="ECO:0000313" key="9">
    <source>
        <dbReference type="Proteomes" id="UP000318447"/>
    </source>
</evidence>
<feature type="binding site" evidence="6">
    <location>
        <position position="698"/>
    </location>
    <ligand>
        <name>Zn(2+)</name>
        <dbReference type="ChEBI" id="CHEBI:29105"/>
    </ligand>
</feature>
<feature type="transmembrane region" description="Helical" evidence="7">
    <location>
        <begin position="624"/>
        <end position="647"/>
    </location>
</feature>
<dbReference type="Pfam" id="PF03006">
    <property type="entry name" value="HlyIII"/>
    <property type="match status" value="2"/>
</dbReference>
<comment type="caution">
    <text evidence="8">The sequence shown here is derived from an EMBL/GenBank/DDBJ whole genome shotgun (WGS) entry which is preliminary data.</text>
</comment>
<proteinExistence type="inferred from homology"/>
<feature type="transmembrane region" description="Helical" evidence="7">
    <location>
        <begin position="742"/>
        <end position="764"/>
    </location>
</feature>
<feature type="transmembrane region" description="Helical" evidence="7">
    <location>
        <begin position="376"/>
        <end position="395"/>
    </location>
</feature>
<feature type="transmembrane region" description="Helical" evidence="7">
    <location>
        <begin position="776"/>
        <end position="793"/>
    </location>
</feature>
<evidence type="ECO:0000256" key="2">
    <source>
        <dbReference type="ARBA" id="ARBA00007018"/>
    </source>
</evidence>
<dbReference type="VEuPathDB" id="TriTrypDB:LDHU3_36.7640"/>